<dbReference type="InterPro" id="IPR051310">
    <property type="entry name" value="MCP_chemotaxis"/>
</dbReference>
<proteinExistence type="inferred from homology"/>
<dbReference type="InterPro" id="IPR004089">
    <property type="entry name" value="MCPsignal_dom"/>
</dbReference>
<protein>
    <recommendedName>
        <fullName evidence="9">Methyl-accepting chemotaxis protein</fullName>
    </recommendedName>
</protein>
<dbReference type="SMART" id="SM00283">
    <property type="entry name" value="MA"/>
    <property type="match status" value="1"/>
</dbReference>
<evidence type="ECO:0000256" key="3">
    <source>
        <dbReference type="PROSITE-ProRule" id="PRU00284"/>
    </source>
</evidence>
<keyword evidence="4" id="KW-1133">Transmembrane helix</keyword>
<dbReference type="GO" id="GO:0007165">
    <property type="term" value="P:signal transduction"/>
    <property type="evidence" value="ECO:0007669"/>
    <property type="project" value="UniProtKB-KW"/>
</dbReference>
<evidence type="ECO:0000256" key="4">
    <source>
        <dbReference type="SAM" id="Phobius"/>
    </source>
</evidence>
<dbReference type="PRINTS" id="PR00260">
    <property type="entry name" value="CHEMTRNSDUCR"/>
</dbReference>
<dbReference type="GO" id="GO:0006935">
    <property type="term" value="P:chemotaxis"/>
    <property type="evidence" value="ECO:0007669"/>
    <property type="project" value="UniProtKB-KW"/>
</dbReference>
<keyword evidence="3" id="KW-0807">Transducer</keyword>
<evidence type="ECO:0000256" key="1">
    <source>
        <dbReference type="ARBA" id="ARBA00022500"/>
    </source>
</evidence>
<accession>A0AAE3EK79</accession>
<comment type="similarity">
    <text evidence="2">Belongs to the methyl-accepting chemotaxis (MCP) protein family.</text>
</comment>
<sequence>MKSYSGYFRLISGACSAGAVIPVAIECAFFRSPSAAFLPVFLTVFLSGLLTVAATIAASSLWAPLYAIDYNRPGITEDEAMATMKRTGAIPLQIFVVYLAIAFAWIALVSLFAGVIGLYPGLTFPIAGISYSWALLGAAGIYNLTDRLTIKFVSSQKLVSFPLKLRDHRQQGKAMIIPLFCIILGILYALSLGIVLMGKWGSLAGIPRGSVLSSGFGMLVFIGVAIAFVRVWSANMGEVFTQIITQLDQLAGSEKNLSSRIYLSSVDELGTITGLINRFTEGLANSVREIKDAQNQLIVLGTGLTRNASDSAASIERISAGAKIVTDKNSIQKASVQEVSGAVEQITGNIASLDRLITEQAASVTEASASIEEMVGNIGALNNSTSIMAEQFAELSEAAREGTGMQEATAQRISGIAADSRSLQDANKVIAAIAAQTNLLAMNAAIEAAHAGSAGMGFAVVANEIRSLAENASKNSKKISTVLAEVQRGINMVVESSGASKASFALVAERIGSTDALVQEFKMAIGEQQDGARQILEALKQMNDITAQVQTGSAEMNRGSETIMREIARLRDSTAESSSSVESITRDIAEVNSGAVRLATMAERTGETISQLDEAVGAFRVDAE</sequence>
<feature type="domain" description="HAMP" evidence="6">
    <location>
        <begin position="241"/>
        <end position="288"/>
    </location>
</feature>
<feature type="domain" description="Methyl-accepting transducer" evidence="5">
    <location>
        <begin position="335"/>
        <end position="557"/>
    </location>
</feature>
<keyword evidence="4" id="KW-0812">Transmembrane</keyword>
<evidence type="ECO:0000313" key="7">
    <source>
        <dbReference type="EMBL" id="MCD1655353.1"/>
    </source>
</evidence>
<dbReference type="PANTHER" id="PTHR43531">
    <property type="entry name" value="PROTEIN ICFG"/>
    <property type="match status" value="1"/>
</dbReference>
<keyword evidence="8" id="KW-1185">Reference proteome</keyword>
<feature type="transmembrane region" description="Helical" evidence="4">
    <location>
        <begin position="89"/>
        <end position="116"/>
    </location>
</feature>
<dbReference type="GO" id="GO:0004888">
    <property type="term" value="F:transmembrane signaling receptor activity"/>
    <property type="evidence" value="ECO:0007669"/>
    <property type="project" value="InterPro"/>
</dbReference>
<evidence type="ECO:0008006" key="9">
    <source>
        <dbReference type="Google" id="ProtNLM"/>
    </source>
</evidence>
<organism evidence="7 8">
    <name type="scientific">Teretinema zuelzerae</name>
    <dbReference type="NCBI Taxonomy" id="156"/>
    <lineage>
        <taxon>Bacteria</taxon>
        <taxon>Pseudomonadati</taxon>
        <taxon>Spirochaetota</taxon>
        <taxon>Spirochaetia</taxon>
        <taxon>Spirochaetales</taxon>
        <taxon>Treponemataceae</taxon>
        <taxon>Teretinema</taxon>
    </lineage>
</organism>
<keyword evidence="1" id="KW-0145">Chemotaxis</keyword>
<dbReference type="InterPro" id="IPR004090">
    <property type="entry name" value="Chemotax_Me-accpt_rcpt"/>
</dbReference>
<feature type="transmembrane region" description="Helical" evidence="4">
    <location>
        <begin position="174"/>
        <end position="198"/>
    </location>
</feature>
<keyword evidence="4" id="KW-0472">Membrane</keyword>
<dbReference type="SUPFAM" id="SSF58104">
    <property type="entry name" value="Methyl-accepting chemotaxis protein (MCP) signaling domain"/>
    <property type="match status" value="1"/>
</dbReference>
<dbReference type="PANTHER" id="PTHR43531:SF11">
    <property type="entry name" value="METHYL-ACCEPTING CHEMOTAXIS PROTEIN 3"/>
    <property type="match status" value="1"/>
</dbReference>
<feature type="transmembrane region" description="Helical" evidence="4">
    <location>
        <begin position="37"/>
        <end position="68"/>
    </location>
</feature>
<evidence type="ECO:0000313" key="8">
    <source>
        <dbReference type="Proteomes" id="UP001198163"/>
    </source>
</evidence>
<dbReference type="RefSeq" id="WP_230756392.1">
    <property type="nucleotide sequence ID" value="NZ_JAINWA010000003.1"/>
</dbReference>
<dbReference type="GO" id="GO:0005886">
    <property type="term" value="C:plasma membrane"/>
    <property type="evidence" value="ECO:0007669"/>
    <property type="project" value="TreeGrafter"/>
</dbReference>
<dbReference type="InterPro" id="IPR003660">
    <property type="entry name" value="HAMP_dom"/>
</dbReference>
<dbReference type="EMBL" id="JAINWA010000003">
    <property type="protein sequence ID" value="MCD1655353.1"/>
    <property type="molecule type" value="Genomic_DNA"/>
</dbReference>
<evidence type="ECO:0000259" key="5">
    <source>
        <dbReference type="PROSITE" id="PS50111"/>
    </source>
</evidence>
<dbReference type="Proteomes" id="UP001198163">
    <property type="component" value="Unassembled WGS sequence"/>
</dbReference>
<dbReference type="PROSITE" id="PS50885">
    <property type="entry name" value="HAMP"/>
    <property type="match status" value="1"/>
</dbReference>
<evidence type="ECO:0000259" key="6">
    <source>
        <dbReference type="PROSITE" id="PS50885"/>
    </source>
</evidence>
<feature type="transmembrane region" description="Helical" evidence="4">
    <location>
        <begin position="122"/>
        <end position="144"/>
    </location>
</feature>
<feature type="transmembrane region" description="Helical" evidence="4">
    <location>
        <begin position="7"/>
        <end position="25"/>
    </location>
</feature>
<dbReference type="Gene3D" id="1.10.287.950">
    <property type="entry name" value="Methyl-accepting chemotaxis protein"/>
    <property type="match status" value="1"/>
</dbReference>
<comment type="caution">
    <text evidence="7">The sequence shown here is derived from an EMBL/GenBank/DDBJ whole genome shotgun (WGS) entry which is preliminary data.</text>
</comment>
<dbReference type="PROSITE" id="PS50111">
    <property type="entry name" value="CHEMOTAXIS_TRANSDUC_2"/>
    <property type="match status" value="1"/>
</dbReference>
<reference evidence="7" key="1">
    <citation type="submission" date="2021-08" db="EMBL/GenBank/DDBJ databases">
        <title>Comparative analyses of Brucepasteria parasyntrophica and Teretinema zuelzerae.</title>
        <authorList>
            <person name="Song Y."/>
            <person name="Brune A."/>
        </authorList>
    </citation>
    <scope>NUCLEOTIDE SEQUENCE</scope>
    <source>
        <strain evidence="7">DSM 1903</strain>
    </source>
</reference>
<dbReference type="Pfam" id="PF00015">
    <property type="entry name" value="MCPsignal"/>
    <property type="match status" value="1"/>
</dbReference>
<feature type="transmembrane region" description="Helical" evidence="4">
    <location>
        <begin position="210"/>
        <end position="232"/>
    </location>
</feature>
<evidence type="ECO:0000256" key="2">
    <source>
        <dbReference type="ARBA" id="ARBA00029447"/>
    </source>
</evidence>
<name>A0AAE3EK79_9SPIR</name>
<gene>
    <name evidence="7" type="ORF">K7J14_11675</name>
</gene>
<dbReference type="AlphaFoldDB" id="A0AAE3EK79"/>